<proteinExistence type="predicted"/>
<sequence length="389" mass="42159">MNASICRPIARSAAAINKRCIQARATNFIQPGLEISTCLHSRPTHTVKARGFTSSAQRSNKPLKSPAKFSEQHLPPPALLKTAYKSGALHLPPQQVLDFLQDFLYQSSMNNLGWQRRVCLEHNIDPATLGLIAGILEKSDSPAQLNFSAVLLGTAAKFGDRASIFKRVYEANQIRKIHYVPEALAEVGLLAKNGNDPQAMTLLGIVLYTQGKEQQALEWFRKATSGSLDFNGAANALVFQGRILAPYDLEGARAAFARAASELDDPAAFFHLSKLETPGSPAQEAYLTSAAASGVLEACHNLGVNELARIHDGGEQPRSLSDYGPAREWTQIAAEGGFGLSMLNMASMCMGVGLRGEAMAWLEKAIGRPDVKGEAEMLKARWTESEIEE</sequence>
<evidence type="ECO:0000313" key="1">
    <source>
        <dbReference type="EMBL" id="KAL2064701.1"/>
    </source>
</evidence>
<protein>
    <submittedName>
        <fullName evidence="1">Uncharacterized protein</fullName>
    </submittedName>
</protein>
<keyword evidence="2" id="KW-1185">Reference proteome</keyword>
<dbReference type="Proteomes" id="UP001595075">
    <property type="component" value="Unassembled WGS sequence"/>
</dbReference>
<gene>
    <name evidence="1" type="ORF">VTL71DRAFT_3839</name>
</gene>
<reference evidence="1 2" key="1">
    <citation type="journal article" date="2024" name="Commun. Biol.">
        <title>Comparative genomic analysis of thermophilic fungi reveals convergent evolutionary adaptations and gene losses.</title>
        <authorList>
            <person name="Steindorff A.S."/>
            <person name="Aguilar-Pontes M.V."/>
            <person name="Robinson A.J."/>
            <person name="Andreopoulos B."/>
            <person name="LaButti K."/>
            <person name="Kuo A."/>
            <person name="Mondo S."/>
            <person name="Riley R."/>
            <person name="Otillar R."/>
            <person name="Haridas S."/>
            <person name="Lipzen A."/>
            <person name="Grimwood J."/>
            <person name="Schmutz J."/>
            <person name="Clum A."/>
            <person name="Reid I.D."/>
            <person name="Moisan M.C."/>
            <person name="Butler G."/>
            <person name="Nguyen T.T.M."/>
            <person name="Dewar K."/>
            <person name="Conant G."/>
            <person name="Drula E."/>
            <person name="Henrissat B."/>
            <person name="Hansel C."/>
            <person name="Singer S."/>
            <person name="Hutchinson M.I."/>
            <person name="de Vries R.P."/>
            <person name="Natvig D.O."/>
            <person name="Powell A.J."/>
            <person name="Tsang A."/>
            <person name="Grigoriev I.V."/>
        </authorList>
    </citation>
    <scope>NUCLEOTIDE SEQUENCE [LARGE SCALE GENOMIC DNA]</scope>
    <source>
        <strain evidence="1 2">CBS 494.80</strain>
    </source>
</reference>
<comment type="caution">
    <text evidence="1">The sequence shown here is derived from an EMBL/GenBank/DDBJ whole genome shotgun (WGS) entry which is preliminary data.</text>
</comment>
<accession>A0ABR4C5C9</accession>
<dbReference type="InterPro" id="IPR011990">
    <property type="entry name" value="TPR-like_helical_dom_sf"/>
</dbReference>
<dbReference type="SUPFAM" id="SSF81901">
    <property type="entry name" value="HCP-like"/>
    <property type="match status" value="1"/>
</dbReference>
<dbReference type="Gene3D" id="1.25.40.10">
    <property type="entry name" value="Tetratricopeptide repeat domain"/>
    <property type="match status" value="2"/>
</dbReference>
<evidence type="ECO:0000313" key="2">
    <source>
        <dbReference type="Proteomes" id="UP001595075"/>
    </source>
</evidence>
<dbReference type="EMBL" id="JAZHXI010000013">
    <property type="protein sequence ID" value="KAL2064701.1"/>
    <property type="molecule type" value="Genomic_DNA"/>
</dbReference>
<name>A0ABR4C5C9_9HELO</name>
<organism evidence="1 2">
    <name type="scientific">Oculimacula yallundae</name>
    <dbReference type="NCBI Taxonomy" id="86028"/>
    <lineage>
        <taxon>Eukaryota</taxon>
        <taxon>Fungi</taxon>
        <taxon>Dikarya</taxon>
        <taxon>Ascomycota</taxon>
        <taxon>Pezizomycotina</taxon>
        <taxon>Leotiomycetes</taxon>
        <taxon>Helotiales</taxon>
        <taxon>Ploettnerulaceae</taxon>
        <taxon>Oculimacula</taxon>
    </lineage>
</organism>